<dbReference type="OrthoDB" id="550647at2759"/>
<gene>
    <name evidence="6" type="primary">NFE3501</name>
    <name evidence="6" type="ORF">OSTLU_32644</name>
</gene>
<dbReference type="OMA" id="YWWGLAG"/>
<dbReference type="Proteomes" id="UP000001568">
    <property type="component" value="Chromosome 7"/>
</dbReference>
<proteinExistence type="predicted"/>
<evidence type="ECO:0000256" key="1">
    <source>
        <dbReference type="ARBA" id="ARBA00004123"/>
    </source>
</evidence>
<reference evidence="6 7" key="1">
    <citation type="journal article" date="2007" name="Proc. Natl. Acad. Sci. U.S.A.">
        <title>The tiny eukaryote Ostreococcus provides genomic insights into the paradox of plankton speciation.</title>
        <authorList>
            <person name="Palenik B."/>
            <person name="Grimwood J."/>
            <person name="Aerts A."/>
            <person name="Rouze P."/>
            <person name="Salamov A."/>
            <person name="Putnam N."/>
            <person name="Dupont C."/>
            <person name="Jorgensen R."/>
            <person name="Derelle E."/>
            <person name="Rombauts S."/>
            <person name="Zhou K."/>
            <person name="Otillar R."/>
            <person name="Merchant S.S."/>
            <person name="Podell S."/>
            <person name="Gaasterland T."/>
            <person name="Napoli C."/>
            <person name="Gendler K."/>
            <person name="Manuell A."/>
            <person name="Tai V."/>
            <person name="Vallon O."/>
            <person name="Piganeau G."/>
            <person name="Jancek S."/>
            <person name="Heijde M."/>
            <person name="Jabbari K."/>
            <person name="Bowler C."/>
            <person name="Lohr M."/>
            <person name="Robbens S."/>
            <person name="Werner G."/>
            <person name="Dubchak I."/>
            <person name="Pazour G.J."/>
            <person name="Ren Q."/>
            <person name="Paulsen I."/>
            <person name="Delwiche C."/>
            <person name="Schmutz J."/>
            <person name="Rokhsar D."/>
            <person name="Van de Peer Y."/>
            <person name="Moreau H."/>
            <person name="Grigoriev I.V."/>
        </authorList>
    </citation>
    <scope>NUCLEOTIDE SEQUENCE [LARGE SCALE GENOMIC DNA]</scope>
    <source>
        <strain evidence="6 7">CCE9901</strain>
    </source>
</reference>
<dbReference type="GO" id="GO:0005634">
    <property type="term" value="C:nucleus"/>
    <property type="evidence" value="ECO:0007669"/>
    <property type="project" value="UniProtKB-SubCell"/>
</dbReference>
<evidence type="ECO:0000256" key="3">
    <source>
        <dbReference type="SAM" id="Coils"/>
    </source>
</evidence>
<dbReference type="PANTHER" id="PTHR15546:SF2">
    <property type="entry name" value="DDT DOMAIN-CONTAINING PROTEIN DDB_G0282237"/>
    <property type="match status" value="1"/>
</dbReference>
<dbReference type="AlphaFoldDB" id="A4S078"/>
<feature type="region of interest" description="Disordered" evidence="4">
    <location>
        <begin position="804"/>
        <end position="838"/>
    </location>
</feature>
<dbReference type="GeneID" id="5002979"/>
<evidence type="ECO:0000259" key="5">
    <source>
        <dbReference type="Pfam" id="PF15613"/>
    </source>
</evidence>
<dbReference type="STRING" id="436017.A4S078"/>
<dbReference type="Gramene" id="ABO97221">
    <property type="protein sequence ID" value="ABO97221"/>
    <property type="gene ID" value="OSTLU_32644"/>
</dbReference>
<protein>
    <recommendedName>
        <fullName evidence="5">WHIM2 domain-containing protein</fullName>
    </recommendedName>
</protein>
<dbReference type="InterPro" id="IPR028941">
    <property type="entry name" value="WHIM2_dom"/>
</dbReference>
<dbReference type="PANTHER" id="PTHR15546">
    <property type="entry name" value="BROMODOMAIN ADJACENT TO ZINC FINGER DOMAIN, 2A"/>
    <property type="match status" value="1"/>
</dbReference>
<dbReference type="KEGG" id="olu:OSTLU_32644"/>
<feature type="compositionally biased region" description="Basic and acidic residues" evidence="4">
    <location>
        <begin position="1"/>
        <end position="30"/>
    </location>
</feature>
<feature type="compositionally biased region" description="Acidic residues" evidence="4">
    <location>
        <begin position="1121"/>
        <end position="1151"/>
    </location>
</feature>
<evidence type="ECO:0000256" key="2">
    <source>
        <dbReference type="ARBA" id="ARBA00023242"/>
    </source>
</evidence>
<evidence type="ECO:0000256" key="4">
    <source>
        <dbReference type="SAM" id="MobiDB-lite"/>
    </source>
</evidence>
<dbReference type="RefSeq" id="XP_001418928.1">
    <property type="nucleotide sequence ID" value="XM_001418891.1"/>
</dbReference>
<feature type="coiled-coil region" evidence="3">
    <location>
        <begin position="332"/>
        <end position="377"/>
    </location>
</feature>
<feature type="region of interest" description="Disordered" evidence="4">
    <location>
        <begin position="1114"/>
        <end position="1153"/>
    </location>
</feature>
<feature type="domain" description="WHIM2" evidence="5">
    <location>
        <begin position="863"/>
        <end position="931"/>
    </location>
</feature>
<evidence type="ECO:0000313" key="6">
    <source>
        <dbReference type="EMBL" id="ABO97221.1"/>
    </source>
</evidence>
<feature type="region of interest" description="Disordered" evidence="4">
    <location>
        <begin position="457"/>
        <end position="488"/>
    </location>
</feature>
<feature type="region of interest" description="Disordered" evidence="4">
    <location>
        <begin position="187"/>
        <end position="208"/>
    </location>
</feature>
<comment type="subcellular location">
    <subcellularLocation>
        <location evidence="1">Nucleus</location>
    </subcellularLocation>
</comment>
<accession>A4S078</accession>
<feature type="compositionally biased region" description="Acidic residues" evidence="4">
    <location>
        <begin position="31"/>
        <end position="65"/>
    </location>
</feature>
<name>A4S078_OSTLU</name>
<feature type="coiled-coil region" evidence="3">
    <location>
        <begin position="700"/>
        <end position="728"/>
    </location>
</feature>
<organism evidence="6 7">
    <name type="scientific">Ostreococcus lucimarinus (strain CCE9901)</name>
    <dbReference type="NCBI Taxonomy" id="436017"/>
    <lineage>
        <taxon>Eukaryota</taxon>
        <taxon>Viridiplantae</taxon>
        <taxon>Chlorophyta</taxon>
        <taxon>Mamiellophyceae</taxon>
        <taxon>Mamiellales</taxon>
        <taxon>Bathycoccaceae</taxon>
        <taxon>Ostreococcus</taxon>
    </lineage>
</organism>
<feature type="coiled-coil region" evidence="3">
    <location>
        <begin position="231"/>
        <end position="268"/>
    </location>
</feature>
<dbReference type="HOGENOM" id="CLU_269523_0_0_1"/>
<dbReference type="eggNOG" id="ENOG502SGH2">
    <property type="taxonomic scope" value="Eukaryota"/>
</dbReference>
<dbReference type="Pfam" id="PF15613">
    <property type="entry name" value="WSD"/>
    <property type="match status" value="1"/>
</dbReference>
<keyword evidence="7" id="KW-1185">Reference proteome</keyword>
<evidence type="ECO:0000313" key="7">
    <source>
        <dbReference type="Proteomes" id="UP000001568"/>
    </source>
</evidence>
<dbReference type="InterPro" id="IPR053271">
    <property type="entry name" value="DDT_domain"/>
</dbReference>
<feature type="compositionally biased region" description="Basic and acidic residues" evidence="4">
    <location>
        <begin position="744"/>
        <end position="757"/>
    </location>
</feature>
<keyword evidence="2" id="KW-0539">Nucleus</keyword>
<sequence length="1213" mass="136639">MTLARDARRDDDDDDARGGDAARARAGDDGAKDDDDANVEDSDEEEEEEDGEDGDGDDDDDDDDFEVSRGRRRASRSTERGAQVGGIEGADVEGLPAVEASAFSIDADRARFKAGTLKAEVFKMLEAAWPKLMDANELYEMGTKAGVNVGKNKTVLASGLSHDQCFVRMPGTKNKWALRAHVGLPAGTKRKAESEKEPRERKAKAPRVRGGFSAILESMDGDEKAMLLAWTEKLKQNAGDLKKAKQQVEKAKNALERASKALEEFEANPSTDSVVQSKSAEDILCEPEAPSDVLDKEYRVYTGPDDRKFLIAWRKSVETERARVKRAQDVYVSQRKKEIREASTKLNKKREQLTSAVSKAQQQLRLAEGTVERAEIVHEITRDRIQLMKEKASVEGEDAIKAVNEKITALDEKMTQLFGQKLAAIENQIEREKLRLMAKGERDAERARLIEEKNRLKEEEKAERAKQRETEKAERDKAKAEEKAAKEKAARYPLDDDILAVELAEESKETGVPLETLLKPIPAPVPLANGQVLAEEAFVAEFISVFGAGIQAPQGLTNVEGVNAMFENTPKSRSTLAELYLSIIYEALTPAASGPGRFVARLNRIVNNLNWPEVARKLILHGGEEAHGKKAVEVATKLAKSTWDKLSNADHLVLLRALADLALQGDVCRDIISSRMQQADIFRSERHEARLKAVANRRIVEKAEKEERKRERERIAEEKRAAKAAAEAAKVGANPEGDVKIEEDAKETKDDEVKEDVTMEDASEPMFELPERLREYKGHPDDRHTLMAWKNEVAKVQAELDREREEYESDRSKEVRMQKATESEIKRKKEAVEEEARRKLELEEKRSRDREIKRAAEDAACQVRARPLGMDRHLATYWWNFGGRKDAVYVQSFSGEWGVYNSQEAVDALVDALCEKGVRELGLKKQLEKRKVTIADAFKLLAETQEERDARFAAQLEGGERRSARSRTAPSNDAYVATRPAADLACDEGAVITAARKCMDTMCINAERIGLETDVDWRTFRNKLKNAHNSYVAESLLHLEEKYFECQIKEFKLAAEREKIEREKQPEAPDELSKATLEALVLKHTGKDMSSWKLARRKLAALLPKEIIAEAVEERRRQQLDSEEDDDEDEDEDEEVDDSWNNDENAPEDVGDISIWKGSLQRDQFREYLNPQEDFPVVRIAYAAATLLDATCAFSEEIVHRRELRGEGEEMTN</sequence>
<feature type="compositionally biased region" description="Basic and acidic residues" evidence="4">
    <location>
        <begin position="190"/>
        <end position="200"/>
    </location>
</feature>
<feature type="region of interest" description="Disordered" evidence="4">
    <location>
        <begin position="744"/>
        <end position="764"/>
    </location>
</feature>
<feature type="region of interest" description="Disordered" evidence="4">
    <location>
        <begin position="1"/>
        <end position="88"/>
    </location>
</feature>
<keyword evidence="3" id="KW-0175">Coiled coil</keyword>
<dbReference type="EMBL" id="CP000587">
    <property type="protein sequence ID" value="ABO97221.1"/>
    <property type="molecule type" value="Genomic_DNA"/>
</dbReference>